<dbReference type="InterPro" id="IPR051283">
    <property type="entry name" value="Sec_Metabolite_Acyltrans"/>
</dbReference>
<evidence type="ECO:0008006" key="7">
    <source>
        <dbReference type="Google" id="ProtNLM"/>
    </source>
</evidence>
<gene>
    <name evidence="5" type="ORF">BO71DRAFT_285849</name>
</gene>
<evidence type="ECO:0000256" key="4">
    <source>
        <dbReference type="ARBA" id="ARBA00023315"/>
    </source>
</evidence>
<comment type="similarity">
    <text evidence="2">Belongs to the plant acyltransferase family.</text>
</comment>
<evidence type="ECO:0000313" key="5">
    <source>
        <dbReference type="EMBL" id="PYH97902.1"/>
    </source>
</evidence>
<evidence type="ECO:0000313" key="6">
    <source>
        <dbReference type="Proteomes" id="UP000247810"/>
    </source>
</evidence>
<name>A0A319F0E4_9EURO</name>
<evidence type="ECO:0000256" key="2">
    <source>
        <dbReference type="ARBA" id="ARBA00009861"/>
    </source>
</evidence>
<keyword evidence="4" id="KW-0012">Acyltransferase</keyword>
<keyword evidence="3" id="KW-0808">Transferase</keyword>
<comment type="pathway">
    <text evidence="1">Secondary metabolite biosynthesis.</text>
</comment>
<dbReference type="AlphaFoldDB" id="A0A319F0E4"/>
<dbReference type="VEuPathDB" id="FungiDB:BO71DRAFT_285849"/>
<dbReference type="OrthoDB" id="21502at2759"/>
<accession>A0A319F0E4</accession>
<reference evidence="5 6" key="1">
    <citation type="submission" date="2018-02" db="EMBL/GenBank/DDBJ databases">
        <title>The genomes of Aspergillus section Nigri reveals drivers in fungal speciation.</title>
        <authorList>
            <consortium name="DOE Joint Genome Institute"/>
            <person name="Vesth T.C."/>
            <person name="Nybo J."/>
            <person name="Theobald S."/>
            <person name="Brandl J."/>
            <person name="Frisvad J.C."/>
            <person name="Nielsen K.F."/>
            <person name="Lyhne E.K."/>
            <person name="Kogle M.E."/>
            <person name="Kuo A."/>
            <person name="Riley R."/>
            <person name="Clum A."/>
            <person name="Nolan M."/>
            <person name="Lipzen A."/>
            <person name="Salamov A."/>
            <person name="Henrissat B."/>
            <person name="Wiebenga A."/>
            <person name="De vries R.P."/>
            <person name="Grigoriev I.V."/>
            <person name="Mortensen U.H."/>
            <person name="Andersen M.R."/>
            <person name="Baker S.E."/>
        </authorList>
    </citation>
    <scope>NUCLEOTIDE SEQUENCE [LARGE SCALE GENOMIC DNA]</scope>
    <source>
        <strain evidence="5 6">CBS 707.79</strain>
    </source>
</reference>
<feature type="non-terminal residue" evidence="5">
    <location>
        <position position="493"/>
    </location>
</feature>
<dbReference type="PANTHER" id="PTHR31896">
    <property type="entry name" value="FAMILY REGULATORY PROTEIN, PUTATIVE (AFU_ORTHOLOGUE AFUA_3G14730)-RELATED"/>
    <property type="match status" value="1"/>
</dbReference>
<dbReference type="PANTHER" id="PTHR31896:SF69">
    <property type="entry name" value="FAMILY REGULATORY PROTEIN, PUTATIVE (AFU_ORTHOLOGUE AFUA_3G14730)-RELATED"/>
    <property type="match status" value="1"/>
</dbReference>
<organism evidence="5 6">
    <name type="scientific">Aspergillus ellipticus CBS 707.79</name>
    <dbReference type="NCBI Taxonomy" id="1448320"/>
    <lineage>
        <taxon>Eukaryota</taxon>
        <taxon>Fungi</taxon>
        <taxon>Dikarya</taxon>
        <taxon>Ascomycota</taxon>
        <taxon>Pezizomycotina</taxon>
        <taxon>Eurotiomycetes</taxon>
        <taxon>Eurotiomycetidae</taxon>
        <taxon>Eurotiales</taxon>
        <taxon>Aspergillaceae</taxon>
        <taxon>Aspergillus</taxon>
        <taxon>Aspergillus subgen. Circumdati</taxon>
    </lineage>
</organism>
<feature type="non-terminal residue" evidence="5">
    <location>
        <position position="1"/>
    </location>
</feature>
<keyword evidence="6" id="KW-1185">Reference proteome</keyword>
<dbReference type="EMBL" id="KZ825817">
    <property type="protein sequence ID" value="PYH97902.1"/>
    <property type="molecule type" value="Genomic_DNA"/>
</dbReference>
<evidence type="ECO:0000256" key="3">
    <source>
        <dbReference type="ARBA" id="ARBA00022679"/>
    </source>
</evidence>
<dbReference type="STRING" id="1448320.A0A319F0E4"/>
<dbReference type="GO" id="GO:0016746">
    <property type="term" value="F:acyltransferase activity"/>
    <property type="evidence" value="ECO:0007669"/>
    <property type="project" value="UniProtKB-KW"/>
</dbReference>
<sequence length="493" mass="55106">PKPVATDRIIPVHSWDDTPSYQNAVLYKMMRINDALDADKLHQALTKLLSREGWCKLGARLRISSKGKHEYHIPAEFDRKRPAVAYHHESHQYSINSHSLASRLPHPSNTSPQIGDDRGEEFLPLMYQPGDPTCLNDYLYVERPMLGLRIVTFTDAALITLSWSHILFDGMECKYLLDAWSLILQGREDEVPPMHGFLTDPLKTLGTRPTEPYLHATRQLTTWQTIILIFRDIASKIWSFLSSSSQFESRTFCVPAAYLRTLRESAIADITPTLKPTTGEKESTFLSEGDVLFAWWTRQILSTMGKKNPDPPIAMYTAFGLRSVLAKGKEPLLPAGSAYAGNAVAYLPTFISAGDILKQSLGSVAASLRRTIIELGTREQLEARLALHRAPEGHVRGDVVFGDPWMHVVGCSNMTKADFFGVDFSAALIDKSSHGEQATGIGRPSYIHTHVFAPSTTLVSNFAVEGKDAQDNYWLYGVLRGEHWRQIQRSLAG</sequence>
<proteinExistence type="inferred from homology"/>
<dbReference type="Gene3D" id="3.30.559.10">
    <property type="entry name" value="Chloramphenicol acetyltransferase-like domain"/>
    <property type="match status" value="2"/>
</dbReference>
<evidence type="ECO:0000256" key="1">
    <source>
        <dbReference type="ARBA" id="ARBA00005179"/>
    </source>
</evidence>
<dbReference type="InterPro" id="IPR023213">
    <property type="entry name" value="CAT-like_dom_sf"/>
</dbReference>
<protein>
    <recommendedName>
        <fullName evidence="7">LysR family regulatory protein</fullName>
    </recommendedName>
</protein>
<dbReference type="Proteomes" id="UP000247810">
    <property type="component" value="Unassembled WGS sequence"/>
</dbReference>